<name>A0AAV6VBW6_9ARAC</name>
<dbReference type="EMBL" id="JAFNEN010000119">
    <property type="protein sequence ID" value="KAG8193532.1"/>
    <property type="molecule type" value="Genomic_DNA"/>
</dbReference>
<dbReference type="Proteomes" id="UP000827092">
    <property type="component" value="Unassembled WGS sequence"/>
</dbReference>
<dbReference type="InterPro" id="IPR029044">
    <property type="entry name" value="Nucleotide-diphossugar_trans"/>
</dbReference>
<evidence type="ECO:0000313" key="2">
    <source>
        <dbReference type="EMBL" id="KAG8193532.1"/>
    </source>
</evidence>
<dbReference type="InterPro" id="IPR001173">
    <property type="entry name" value="Glyco_trans_2-like"/>
</dbReference>
<comment type="caution">
    <text evidence="2">The sequence shown here is derived from an EMBL/GenBank/DDBJ whole genome shotgun (WGS) entry which is preliminary data.</text>
</comment>
<dbReference type="Gene3D" id="3.90.550.10">
    <property type="entry name" value="Spore Coat Polysaccharide Biosynthesis Protein SpsA, Chain A"/>
    <property type="match status" value="1"/>
</dbReference>
<organism evidence="2 3">
    <name type="scientific">Oedothorax gibbosus</name>
    <dbReference type="NCBI Taxonomy" id="931172"/>
    <lineage>
        <taxon>Eukaryota</taxon>
        <taxon>Metazoa</taxon>
        <taxon>Ecdysozoa</taxon>
        <taxon>Arthropoda</taxon>
        <taxon>Chelicerata</taxon>
        <taxon>Arachnida</taxon>
        <taxon>Araneae</taxon>
        <taxon>Araneomorphae</taxon>
        <taxon>Entelegynae</taxon>
        <taxon>Araneoidea</taxon>
        <taxon>Linyphiidae</taxon>
        <taxon>Erigoninae</taxon>
        <taxon>Oedothorax</taxon>
    </lineage>
</organism>
<dbReference type="SUPFAM" id="SSF53448">
    <property type="entry name" value="Nucleotide-diphospho-sugar transferases"/>
    <property type="match status" value="1"/>
</dbReference>
<sequence length="348" mass="39537">MSNKQIDVSVVVPVHNAEEWLEECLQSVLDQDFTGTMELSAYNDASTDGSQEILDAFSDRLNERDILCTLSGGMGKPGGVGYAKNNAVKQSHGEYLCFLDADDVMMKSRVSEQYEVCQHKEDVIVGCQFHRYPPDSTPRYTHWANNLTQEQLHKQVYTSFGPTVVMPTWFCHRKVYDKVGGFDETGKGTPEDLIFFYGHLRAGGQVLRVDRDLLLYRYHAAAATFSITEDTLWRLRLGELERHMLGGWSQFSIWNGGKQGRKLYRSLSEESRKKVQAFCDVDVKKLAKGVYIYEESPLIPKPRVPIVRFNEAKPPFVMCVKLGMTKGEFESNLASLNLTEGEDYVHFS</sequence>
<keyword evidence="3" id="KW-1185">Reference proteome</keyword>
<proteinExistence type="predicted"/>
<reference evidence="2 3" key="1">
    <citation type="journal article" date="2022" name="Nat. Ecol. Evol.">
        <title>A masculinizing supergene underlies an exaggerated male reproductive morph in a spider.</title>
        <authorList>
            <person name="Hendrickx F."/>
            <person name="De Corte Z."/>
            <person name="Sonet G."/>
            <person name="Van Belleghem S.M."/>
            <person name="Kostlbacher S."/>
            <person name="Vangestel C."/>
        </authorList>
    </citation>
    <scope>NUCLEOTIDE SEQUENCE [LARGE SCALE GENOMIC DNA]</scope>
    <source>
        <strain evidence="2">W744_W776</strain>
    </source>
</reference>
<gene>
    <name evidence="2" type="ORF">JTE90_003743</name>
</gene>
<dbReference type="PANTHER" id="PTHR22916">
    <property type="entry name" value="GLYCOSYLTRANSFERASE"/>
    <property type="match status" value="1"/>
</dbReference>
<dbReference type="GO" id="GO:0016758">
    <property type="term" value="F:hexosyltransferase activity"/>
    <property type="evidence" value="ECO:0007669"/>
    <property type="project" value="UniProtKB-ARBA"/>
</dbReference>
<protein>
    <recommendedName>
        <fullName evidence="1">Glycosyltransferase 2-like domain-containing protein</fullName>
    </recommendedName>
</protein>
<dbReference type="PANTHER" id="PTHR22916:SF3">
    <property type="entry name" value="UDP-GLCNAC:BETAGAL BETA-1,3-N-ACETYLGLUCOSAMINYLTRANSFERASE-LIKE PROTEIN 1"/>
    <property type="match status" value="1"/>
</dbReference>
<evidence type="ECO:0000313" key="3">
    <source>
        <dbReference type="Proteomes" id="UP000827092"/>
    </source>
</evidence>
<accession>A0AAV6VBW6</accession>
<evidence type="ECO:0000259" key="1">
    <source>
        <dbReference type="Pfam" id="PF00535"/>
    </source>
</evidence>
<dbReference type="Pfam" id="PF00535">
    <property type="entry name" value="Glycos_transf_2"/>
    <property type="match status" value="1"/>
</dbReference>
<dbReference type="AlphaFoldDB" id="A0AAV6VBW6"/>
<feature type="domain" description="Glycosyltransferase 2-like" evidence="1">
    <location>
        <begin position="9"/>
        <end position="179"/>
    </location>
</feature>